<accession>A0A558IPG5</accession>
<dbReference type="Gene3D" id="1.10.30.50">
    <property type="match status" value="1"/>
</dbReference>
<keyword evidence="3" id="KW-0540">Nuclease</keyword>
<dbReference type="GO" id="GO:0008270">
    <property type="term" value="F:zinc ion binding"/>
    <property type="evidence" value="ECO:0007669"/>
    <property type="project" value="InterPro"/>
</dbReference>
<evidence type="ECO:0000259" key="2">
    <source>
        <dbReference type="SMART" id="SM00507"/>
    </source>
</evidence>
<feature type="region of interest" description="Disordered" evidence="1">
    <location>
        <begin position="71"/>
        <end position="123"/>
    </location>
</feature>
<dbReference type="Pfam" id="PF01844">
    <property type="entry name" value="HNH"/>
    <property type="match status" value="1"/>
</dbReference>
<organism evidence="3 4">
    <name type="scientific">Corynebacterium aurimucosum</name>
    <dbReference type="NCBI Taxonomy" id="169292"/>
    <lineage>
        <taxon>Bacteria</taxon>
        <taxon>Bacillati</taxon>
        <taxon>Actinomycetota</taxon>
        <taxon>Actinomycetes</taxon>
        <taxon>Mycobacteriales</taxon>
        <taxon>Corynebacteriaceae</taxon>
        <taxon>Corynebacterium</taxon>
    </lineage>
</organism>
<dbReference type="InterPro" id="IPR003615">
    <property type="entry name" value="HNH_nuc"/>
</dbReference>
<evidence type="ECO:0000313" key="3">
    <source>
        <dbReference type="EMBL" id="TVU83307.1"/>
    </source>
</evidence>
<keyword evidence="3" id="KW-0255">Endonuclease</keyword>
<dbReference type="SMART" id="SM00507">
    <property type="entry name" value="HNHc"/>
    <property type="match status" value="1"/>
</dbReference>
<gene>
    <name evidence="3" type="ORF">FQN05_07415</name>
</gene>
<dbReference type="InterPro" id="IPR002711">
    <property type="entry name" value="HNH"/>
</dbReference>
<comment type="caution">
    <text evidence="3">The sequence shown here is derived from an EMBL/GenBank/DDBJ whole genome shotgun (WGS) entry which is preliminary data.</text>
</comment>
<keyword evidence="3" id="KW-0378">Hydrolase</keyword>
<evidence type="ECO:0000313" key="4">
    <source>
        <dbReference type="Proteomes" id="UP000320648"/>
    </source>
</evidence>
<dbReference type="RefSeq" id="WP_158381660.1">
    <property type="nucleotide sequence ID" value="NZ_VMTX01000009.1"/>
</dbReference>
<feature type="compositionally biased region" description="Basic residues" evidence="1">
    <location>
        <begin position="81"/>
        <end position="91"/>
    </location>
</feature>
<dbReference type="GO" id="GO:0003676">
    <property type="term" value="F:nucleic acid binding"/>
    <property type="evidence" value="ECO:0007669"/>
    <property type="project" value="InterPro"/>
</dbReference>
<dbReference type="GO" id="GO:0004519">
    <property type="term" value="F:endonuclease activity"/>
    <property type="evidence" value="ECO:0007669"/>
    <property type="project" value="UniProtKB-KW"/>
</dbReference>
<name>A0A558IPG5_9CORY</name>
<sequence length="123" mass="13482">MANFQSNQRTRLRGVPRKLRTAVMRRCRGQCEKRGPNCTGTATQIDHIIPVAEGGTDELANLEGTCAACHAPKTQQEAQRARARYSRKRPPAPRAGLLPGSSSFAQQRPPGDPLPGRRRARNA</sequence>
<feature type="domain" description="HNH nuclease" evidence="2">
    <location>
        <begin position="18"/>
        <end position="71"/>
    </location>
</feature>
<dbReference type="EMBL" id="VMTX01000009">
    <property type="protein sequence ID" value="TVU83307.1"/>
    <property type="molecule type" value="Genomic_DNA"/>
</dbReference>
<proteinExistence type="predicted"/>
<protein>
    <submittedName>
        <fullName evidence="3">HNH endonuclease</fullName>
    </submittedName>
</protein>
<dbReference type="CDD" id="cd00085">
    <property type="entry name" value="HNHc"/>
    <property type="match status" value="1"/>
</dbReference>
<evidence type="ECO:0000256" key="1">
    <source>
        <dbReference type="SAM" id="MobiDB-lite"/>
    </source>
</evidence>
<dbReference type="AlphaFoldDB" id="A0A558IPG5"/>
<reference evidence="3 4" key="1">
    <citation type="submission" date="2019-07" db="EMBL/GenBank/DDBJ databases">
        <title>Draft genome of C. aurimucosum strain 15-4290.</title>
        <authorList>
            <person name="Pacheco L.G.C."/>
            <person name="Aguiar E.R.G.R."/>
            <person name="Navas J."/>
            <person name="Santos C.S."/>
            <person name="Rocha D.J.P.G."/>
        </authorList>
    </citation>
    <scope>NUCLEOTIDE SEQUENCE [LARGE SCALE GENOMIC DNA]</scope>
    <source>
        <strain evidence="3 4">15-4290</strain>
    </source>
</reference>
<dbReference type="Proteomes" id="UP000320648">
    <property type="component" value="Unassembled WGS sequence"/>
</dbReference>